<evidence type="ECO:0000313" key="2">
    <source>
        <dbReference type="EnsemblMetazoa" id="AATE008321-PA.1"/>
    </source>
</evidence>
<dbReference type="PROSITE" id="PS50026">
    <property type="entry name" value="EGF_3"/>
    <property type="match status" value="1"/>
</dbReference>
<name>A0A182IZ80_ANOAO</name>
<protein>
    <submittedName>
        <fullName evidence="2">EGF-like domain-containing protein</fullName>
    </submittedName>
</protein>
<evidence type="ECO:0000256" key="1">
    <source>
        <dbReference type="PROSITE-ProRule" id="PRU00076"/>
    </source>
</evidence>
<keyword evidence="1" id="KW-1015">Disulfide bond</keyword>
<comment type="caution">
    <text evidence="1">Lacks conserved residue(s) required for the propagation of feature annotation.</text>
</comment>
<dbReference type="SMART" id="SM00181">
    <property type="entry name" value="EGF"/>
    <property type="match status" value="1"/>
</dbReference>
<proteinExistence type="predicted"/>
<accession>A0A182IZ80</accession>
<organism evidence="2">
    <name type="scientific">Anopheles atroparvus</name>
    <name type="common">European mosquito</name>
    <dbReference type="NCBI Taxonomy" id="41427"/>
    <lineage>
        <taxon>Eukaryota</taxon>
        <taxon>Metazoa</taxon>
        <taxon>Ecdysozoa</taxon>
        <taxon>Arthropoda</taxon>
        <taxon>Hexapoda</taxon>
        <taxon>Insecta</taxon>
        <taxon>Pterygota</taxon>
        <taxon>Neoptera</taxon>
        <taxon>Endopterygota</taxon>
        <taxon>Diptera</taxon>
        <taxon>Nematocera</taxon>
        <taxon>Culicoidea</taxon>
        <taxon>Culicidae</taxon>
        <taxon>Anophelinae</taxon>
        <taxon>Anopheles</taxon>
    </lineage>
</organism>
<dbReference type="EnsemblMetazoa" id="AATE008321-RA">
    <property type="protein sequence ID" value="AATE008321-PA.1"/>
    <property type="gene ID" value="AATE008321"/>
</dbReference>
<sequence length="201" mass="21542">LPLGCTSIRSTSEEQCCAVKARGGACATCVAARILSRGPIIALALGSPRAGSETSVSVSANYLQDLRRAMVKSHQVCFCALLCVIALAAVLIRPTQGCDLDQTQHGCRIDNGQCTCAFGCKSEFRYATKKECQDALKGRANDICSRQPCLNGGSCTQVTAMPQYKCRCDGTGYWGARCQRLCPKPDQLGPDTKFPYECVVI</sequence>
<feature type="disulfide bond" evidence="1">
    <location>
        <begin position="149"/>
        <end position="166"/>
    </location>
</feature>
<reference evidence="2" key="1">
    <citation type="submission" date="2022-08" db="UniProtKB">
        <authorList>
            <consortium name="EnsemblMetazoa"/>
        </authorList>
    </citation>
    <scope>IDENTIFICATION</scope>
    <source>
        <strain evidence="2">EBRO</strain>
    </source>
</reference>
<dbReference type="STRING" id="41427.A0A182IZ80"/>
<dbReference type="Gene3D" id="2.10.25.10">
    <property type="entry name" value="Laminin"/>
    <property type="match status" value="1"/>
</dbReference>
<dbReference type="VEuPathDB" id="VectorBase:AATE008321"/>
<keyword evidence="1" id="KW-0245">EGF-like domain</keyword>
<dbReference type="InterPro" id="IPR000742">
    <property type="entry name" value="EGF"/>
</dbReference>
<dbReference type="SUPFAM" id="SSF57196">
    <property type="entry name" value="EGF/Laminin"/>
    <property type="match status" value="1"/>
</dbReference>
<dbReference type="AlphaFoldDB" id="A0A182IZ80"/>